<evidence type="ECO:0000256" key="5">
    <source>
        <dbReference type="ARBA" id="ARBA00023136"/>
    </source>
</evidence>
<dbReference type="PANTHER" id="PTHR30485:SF2">
    <property type="entry name" value="BLL0597 PROTEIN"/>
    <property type="match status" value="1"/>
</dbReference>
<feature type="domain" description="Cytochrome b561 bacterial/Ni-hydrogenase" evidence="8">
    <location>
        <begin position="27"/>
        <end position="188"/>
    </location>
</feature>
<evidence type="ECO:0000313" key="9">
    <source>
        <dbReference type="EMBL" id="MBD1545206.1"/>
    </source>
</evidence>
<dbReference type="GO" id="GO:0020037">
    <property type="term" value="F:heme binding"/>
    <property type="evidence" value="ECO:0007669"/>
    <property type="project" value="TreeGrafter"/>
</dbReference>
<feature type="transmembrane region" description="Helical" evidence="7">
    <location>
        <begin position="115"/>
        <end position="135"/>
    </location>
</feature>
<dbReference type="GO" id="GO:0009055">
    <property type="term" value="F:electron transfer activity"/>
    <property type="evidence" value="ECO:0007669"/>
    <property type="project" value="InterPro"/>
</dbReference>
<sequence length="193" mass="20976">MSAPDTYAEAGGVEPPAAGQKAGGVRVWDPLVRIFHWSLVVLFATAWLTGDEIRKIHEPAGYAIAGLLTFRILWGLVGTKYARFTDFIYRPSTVFGYLRDAMKFRAKRYLGHNPAGGAMVLTLIAVIGGTAVTGYMMTTDAYWGVEWVAETHELLANLAIALVGLHVLGVVFASIEHGENLVRAMVTGIKDPQ</sequence>
<keyword evidence="2" id="KW-1003">Cell membrane</keyword>
<evidence type="ECO:0000256" key="7">
    <source>
        <dbReference type="SAM" id="Phobius"/>
    </source>
</evidence>
<dbReference type="GO" id="GO:0005886">
    <property type="term" value="C:plasma membrane"/>
    <property type="evidence" value="ECO:0007669"/>
    <property type="project" value="UniProtKB-SubCell"/>
</dbReference>
<dbReference type="InterPro" id="IPR011577">
    <property type="entry name" value="Cyt_b561_bac/Ni-Hgenase"/>
</dbReference>
<feature type="region of interest" description="Disordered" evidence="6">
    <location>
        <begin position="1"/>
        <end position="21"/>
    </location>
</feature>
<evidence type="ECO:0000256" key="6">
    <source>
        <dbReference type="SAM" id="MobiDB-lite"/>
    </source>
</evidence>
<gene>
    <name evidence="9" type="ORF">HK439_02955</name>
</gene>
<keyword evidence="4 7" id="KW-1133">Transmembrane helix</keyword>
<dbReference type="InterPro" id="IPR051542">
    <property type="entry name" value="Hydrogenase_cytochrome"/>
</dbReference>
<evidence type="ECO:0000256" key="1">
    <source>
        <dbReference type="ARBA" id="ARBA00004651"/>
    </source>
</evidence>
<feature type="transmembrane region" description="Helical" evidence="7">
    <location>
        <begin position="60"/>
        <end position="77"/>
    </location>
</feature>
<dbReference type="SUPFAM" id="SSF81342">
    <property type="entry name" value="Transmembrane di-heme cytochromes"/>
    <property type="match status" value="1"/>
</dbReference>
<dbReference type="AlphaFoldDB" id="A0A926NVL7"/>
<keyword evidence="3 7" id="KW-0812">Transmembrane</keyword>
<dbReference type="PANTHER" id="PTHR30485">
    <property type="entry name" value="NI/FE-HYDROGENASE 1 B-TYPE CYTOCHROME SUBUNIT"/>
    <property type="match status" value="1"/>
</dbReference>
<dbReference type="Proteomes" id="UP000598467">
    <property type="component" value="Unassembled WGS sequence"/>
</dbReference>
<proteinExistence type="predicted"/>
<feature type="compositionally biased region" description="Low complexity" evidence="6">
    <location>
        <begin position="8"/>
        <end position="19"/>
    </location>
</feature>
<dbReference type="Pfam" id="PF01292">
    <property type="entry name" value="Ni_hydr_CYTB"/>
    <property type="match status" value="1"/>
</dbReference>
<evidence type="ECO:0000256" key="4">
    <source>
        <dbReference type="ARBA" id="ARBA00022989"/>
    </source>
</evidence>
<feature type="transmembrane region" description="Helical" evidence="7">
    <location>
        <begin position="155"/>
        <end position="175"/>
    </location>
</feature>
<evidence type="ECO:0000259" key="8">
    <source>
        <dbReference type="Pfam" id="PF01292"/>
    </source>
</evidence>
<keyword evidence="5 7" id="KW-0472">Membrane</keyword>
<dbReference type="RefSeq" id="WP_190289879.1">
    <property type="nucleotide sequence ID" value="NZ_JABFCZ010000003.1"/>
</dbReference>
<evidence type="ECO:0000313" key="10">
    <source>
        <dbReference type="Proteomes" id="UP000598467"/>
    </source>
</evidence>
<accession>A0A926NVL7</accession>
<feature type="transmembrane region" description="Helical" evidence="7">
    <location>
        <begin position="31"/>
        <end position="48"/>
    </location>
</feature>
<name>A0A926NVL7_9HYPH</name>
<evidence type="ECO:0000256" key="2">
    <source>
        <dbReference type="ARBA" id="ARBA00022475"/>
    </source>
</evidence>
<comment type="caution">
    <text evidence="9">The sequence shown here is derived from an EMBL/GenBank/DDBJ whole genome shotgun (WGS) entry which is preliminary data.</text>
</comment>
<protein>
    <submittedName>
        <fullName evidence="9">Cytochrome B</fullName>
    </submittedName>
</protein>
<dbReference type="EMBL" id="JABFCZ010000003">
    <property type="protein sequence ID" value="MBD1545206.1"/>
    <property type="molecule type" value="Genomic_DNA"/>
</dbReference>
<dbReference type="GO" id="GO:0022904">
    <property type="term" value="P:respiratory electron transport chain"/>
    <property type="evidence" value="ECO:0007669"/>
    <property type="project" value="InterPro"/>
</dbReference>
<reference evidence="9" key="1">
    <citation type="submission" date="2020-05" db="EMBL/GenBank/DDBJ databases">
        <title>Identification of trans-AT polyketide cluster in two marine bacteria, producers of a novel glutaramide-containing polyketide sesbanimide D and analogs.</title>
        <authorList>
            <person name="Kacar D."/>
            <person name="Rodriguez P."/>
            <person name="Canedo L."/>
            <person name="Gonzalez E."/>
            <person name="Galan B."/>
            <person name="De La Calle F."/>
            <person name="Garcia J.L."/>
        </authorList>
    </citation>
    <scope>NUCLEOTIDE SEQUENCE</scope>
    <source>
        <strain evidence="9">PHM038</strain>
    </source>
</reference>
<dbReference type="InterPro" id="IPR016174">
    <property type="entry name" value="Di-haem_cyt_TM"/>
</dbReference>
<organism evidence="9 10">
    <name type="scientific">Roseibium aggregatum</name>
    <dbReference type="NCBI Taxonomy" id="187304"/>
    <lineage>
        <taxon>Bacteria</taxon>
        <taxon>Pseudomonadati</taxon>
        <taxon>Pseudomonadota</taxon>
        <taxon>Alphaproteobacteria</taxon>
        <taxon>Hyphomicrobiales</taxon>
        <taxon>Stappiaceae</taxon>
        <taxon>Roseibium</taxon>
    </lineage>
</organism>
<evidence type="ECO:0000256" key="3">
    <source>
        <dbReference type="ARBA" id="ARBA00022692"/>
    </source>
</evidence>
<dbReference type="Gene3D" id="1.20.950.20">
    <property type="entry name" value="Transmembrane di-heme cytochromes, Chain C"/>
    <property type="match status" value="1"/>
</dbReference>
<comment type="subcellular location">
    <subcellularLocation>
        <location evidence="1">Cell membrane</location>
        <topology evidence="1">Multi-pass membrane protein</topology>
    </subcellularLocation>
</comment>